<dbReference type="OrthoDB" id="9791529at2"/>
<reference evidence="2 4" key="3">
    <citation type="submission" date="2016-11" db="EMBL/GenBank/DDBJ databases">
        <title>Whole genomes of Flavobacteriaceae.</title>
        <authorList>
            <person name="Stine C."/>
            <person name="Li C."/>
            <person name="Tadesse D."/>
        </authorList>
    </citation>
    <scope>NUCLEOTIDE SEQUENCE [LARGE SCALE GENOMIC DNA]</scope>
    <source>
        <strain evidence="2 4">ATCC BAA-2541</strain>
    </source>
</reference>
<keyword evidence="4" id="KW-1185">Reference proteome</keyword>
<accession>A0A1S1J964</accession>
<dbReference type="InterPro" id="IPR029069">
    <property type="entry name" value="HotDog_dom_sf"/>
</dbReference>
<evidence type="ECO:0000313" key="3">
    <source>
        <dbReference type="Proteomes" id="UP000180252"/>
    </source>
</evidence>
<protein>
    <submittedName>
        <fullName evidence="1">Thioesterase</fullName>
    </submittedName>
</protein>
<dbReference type="Proteomes" id="UP000180252">
    <property type="component" value="Unassembled WGS sequence"/>
</dbReference>
<gene>
    <name evidence="2" type="ORF">B0A71_21170</name>
    <name evidence="1" type="ORF">BHE19_08965</name>
</gene>
<comment type="caution">
    <text evidence="1">The sequence shown here is derived from an EMBL/GenBank/DDBJ whole genome shotgun (WGS) entry which is preliminary data.</text>
</comment>
<reference evidence="1" key="1">
    <citation type="submission" date="2016-09" db="EMBL/GenBank/DDBJ databases">
        <authorList>
            <person name="Capua I."/>
            <person name="De Benedictis P."/>
            <person name="Joannis T."/>
            <person name="Lombin L.H."/>
            <person name="Cattoli G."/>
        </authorList>
    </citation>
    <scope>NUCLEOTIDE SEQUENCE [LARGE SCALE GENOMIC DNA]</scope>
    <source>
        <strain evidence="1">MSU</strain>
    </source>
</reference>
<dbReference type="EMBL" id="MIKE01000023">
    <property type="protein sequence ID" value="OHT44843.1"/>
    <property type="molecule type" value="Genomic_DNA"/>
</dbReference>
<dbReference type="STRING" id="1278819.BHE19_08965"/>
<dbReference type="Proteomes" id="UP000198319">
    <property type="component" value="Unassembled WGS sequence"/>
</dbReference>
<reference evidence="3" key="2">
    <citation type="submission" date="2016-09" db="EMBL/GenBank/DDBJ databases">
        <authorList>
            <person name="Chen S."/>
            <person name="Walker E."/>
        </authorList>
    </citation>
    <scope>NUCLEOTIDE SEQUENCE [LARGE SCALE GENOMIC DNA]</scope>
    <source>
        <strain evidence="3">MSU</strain>
    </source>
</reference>
<name>A0A1S1J964_9FLAO</name>
<dbReference type="Pfam" id="PF13279">
    <property type="entry name" value="4HBT_2"/>
    <property type="match status" value="1"/>
</dbReference>
<organism evidence="1 3">
    <name type="scientific">Flavobacterium tructae</name>
    <dbReference type="NCBI Taxonomy" id="1114873"/>
    <lineage>
        <taxon>Bacteria</taxon>
        <taxon>Pseudomonadati</taxon>
        <taxon>Bacteroidota</taxon>
        <taxon>Flavobacteriia</taxon>
        <taxon>Flavobacteriales</taxon>
        <taxon>Flavobacteriaceae</taxon>
        <taxon>Flavobacterium</taxon>
    </lineage>
</organism>
<dbReference type="EMBL" id="MUHG01000035">
    <property type="protein sequence ID" value="OXB14857.1"/>
    <property type="molecule type" value="Genomic_DNA"/>
</dbReference>
<dbReference type="AlphaFoldDB" id="A0A1S1J964"/>
<dbReference type="CDD" id="cd00586">
    <property type="entry name" value="4HBT"/>
    <property type="match status" value="1"/>
</dbReference>
<dbReference type="SUPFAM" id="SSF54637">
    <property type="entry name" value="Thioesterase/thiol ester dehydrase-isomerase"/>
    <property type="match status" value="1"/>
</dbReference>
<dbReference type="RefSeq" id="WP_070907198.1">
    <property type="nucleotide sequence ID" value="NZ_MIKE01000023.1"/>
</dbReference>
<dbReference type="Gene3D" id="3.10.129.10">
    <property type="entry name" value="Hotdog Thioesterase"/>
    <property type="match status" value="1"/>
</dbReference>
<proteinExistence type="predicted"/>
<evidence type="ECO:0000313" key="2">
    <source>
        <dbReference type="EMBL" id="OXB14857.1"/>
    </source>
</evidence>
<sequence length="163" mass="19378">MEKVLKTKKKIRFQDCDPFNHLNNAKYLEYFINTREDQIAEHYDLDIFKYLKETGLSWVVASNQISYMRPAFTMETVLIESQLVQYSDNFLLVEMKMWNENETELKAILWIKFFHYNIQSIKRASHSDDLMKLFDSVVVPVEQPIFENRCLEIVQKLKSGVPA</sequence>
<evidence type="ECO:0000313" key="1">
    <source>
        <dbReference type="EMBL" id="OHT44843.1"/>
    </source>
</evidence>
<evidence type="ECO:0000313" key="4">
    <source>
        <dbReference type="Proteomes" id="UP000198319"/>
    </source>
</evidence>